<evidence type="ECO:0000313" key="7">
    <source>
        <dbReference type="Proteomes" id="UP000014760"/>
    </source>
</evidence>
<keyword evidence="7" id="KW-1185">Reference proteome</keyword>
<dbReference type="AlphaFoldDB" id="R7TS92"/>
<accession>R7TS92</accession>
<dbReference type="InterPro" id="IPR000235">
    <property type="entry name" value="Ribosomal_uS7"/>
</dbReference>
<dbReference type="SUPFAM" id="SSF47973">
    <property type="entry name" value="Ribosomal protein S7"/>
    <property type="match status" value="1"/>
</dbReference>
<sequence>MAASMTKGVLNCCRIICQNSKSSASIYKASSPIWQVPLRNSSYSSTYLEPTYRKADLDQPLDASDDRRFLPIKAAKNDEVSTSTLDPLLNKFIRQMMRKGNKQISRLVMDRTIERIKQFQLEKYHKETSEEKRDLINLEPISIIYQAVENCKPLLTIQHARRGGVMYMVPIPVKPSYALYKSIDWIIEASTGKHRTNTDNRVWDDMAREFIAAAKNDGGAIRKKQELHRLCEANRAYAHYRW</sequence>
<dbReference type="OMA" id="HELHKQC"/>
<dbReference type="PANTHER" id="PTHR11205">
    <property type="entry name" value="RIBOSOMAL PROTEIN S7"/>
    <property type="match status" value="1"/>
</dbReference>
<feature type="domain" description="Small ribosomal subunit protein uS7" evidence="4">
    <location>
        <begin position="84"/>
        <end position="235"/>
    </location>
</feature>
<evidence type="ECO:0000313" key="6">
    <source>
        <dbReference type="EnsemblMetazoa" id="CapteP150941"/>
    </source>
</evidence>
<protein>
    <recommendedName>
        <fullName evidence="4">Small ribosomal subunit protein uS7 domain-containing protein</fullName>
    </recommendedName>
</protein>
<dbReference type="GO" id="GO:0005840">
    <property type="term" value="C:ribosome"/>
    <property type="evidence" value="ECO:0007669"/>
    <property type="project" value="UniProtKB-KW"/>
</dbReference>
<dbReference type="InterPro" id="IPR036823">
    <property type="entry name" value="Ribosomal_uS7_dom_sf"/>
</dbReference>
<dbReference type="Gene3D" id="1.10.455.10">
    <property type="entry name" value="Ribosomal protein S7 domain"/>
    <property type="match status" value="1"/>
</dbReference>
<proteinExistence type="inferred from homology"/>
<name>R7TS92_CAPTE</name>
<reference evidence="5 7" key="2">
    <citation type="journal article" date="2013" name="Nature">
        <title>Insights into bilaterian evolution from three spiralian genomes.</title>
        <authorList>
            <person name="Simakov O."/>
            <person name="Marletaz F."/>
            <person name="Cho S.J."/>
            <person name="Edsinger-Gonzales E."/>
            <person name="Havlak P."/>
            <person name="Hellsten U."/>
            <person name="Kuo D.H."/>
            <person name="Larsson T."/>
            <person name="Lv J."/>
            <person name="Arendt D."/>
            <person name="Savage R."/>
            <person name="Osoegawa K."/>
            <person name="de Jong P."/>
            <person name="Grimwood J."/>
            <person name="Chapman J.A."/>
            <person name="Shapiro H."/>
            <person name="Aerts A."/>
            <person name="Otillar R.P."/>
            <person name="Terry A.Y."/>
            <person name="Boore J.L."/>
            <person name="Grigoriev I.V."/>
            <person name="Lindberg D.R."/>
            <person name="Seaver E.C."/>
            <person name="Weisblat D.A."/>
            <person name="Putnam N.H."/>
            <person name="Rokhsar D.S."/>
        </authorList>
    </citation>
    <scope>NUCLEOTIDE SEQUENCE</scope>
    <source>
        <strain evidence="5 7">I ESC-2004</strain>
    </source>
</reference>
<evidence type="ECO:0000256" key="3">
    <source>
        <dbReference type="ARBA" id="ARBA00023274"/>
    </source>
</evidence>
<evidence type="ECO:0000313" key="5">
    <source>
        <dbReference type="EMBL" id="ELT96472.1"/>
    </source>
</evidence>
<dbReference type="EMBL" id="KB308811">
    <property type="protein sequence ID" value="ELT96472.1"/>
    <property type="molecule type" value="Genomic_DNA"/>
</dbReference>
<dbReference type="InterPro" id="IPR023798">
    <property type="entry name" value="Ribosomal_uS7_dom"/>
</dbReference>
<dbReference type="CDD" id="cd14870">
    <property type="entry name" value="uS7_Mitochondria_Mammalian"/>
    <property type="match status" value="1"/>
</dbReference>
<dbReference type="GO" id="GO:0006412">
    <property type="term" value="P:translation"/>
    <property type="evidence" value="ECO:0007669"/>
    <property type="project" value="InterPro"/>
</dbReference>
<reference evidence="6" key="3">
    <citation type="submission" date="2015-06" db="UniProtKB">
        <authorList>
            <consortium name="EnsemblMetazoa"/>
        </authorList>
    </citation>
    <scope>IDENTIFICATION</scope>
</reference>
<organism evidence="5">
    <name type="scientific">Capitella teleta</name>
    <name type="common">Polychaete worm</name>
    <dbReference type="NCBI Taxonomy" id="283909"/>
    <lineage>
        <taxon>Eukaryota</taxon>
        <taxon>Metazoa</taxon>
        <taxon>Spiralia</taxon>
        <taxon>Lophotrochozoa</taxon>
        <taxon>Annelida</taxon>
        <taxon>Polychaeta</taxon>
        <taxon>Sedentaria</taxon>
        <taxon>Scolecida</taxon>
        <taxon>Capitellidae</taxon>
        <taxon>Capitella</taxon>
    </lineage>
</organism>
<reference evidence="7" key="1">
    <citation type="submission" date="2012-12" db="EMBL/GenBank/DDBJ databases">
        <authorList>
            <person name="Hellsten U."/>
            <person name="Grimwood J."/>
            <person name="Chapman J.A."/>
            <person name="Shapiro H."/>
            <person name="Aerts A."/>
            <person name="Otillar R.P."/>
            <person name="Terry A.Y."/>
            <person name="Boore J.L."/>
            <person name="Simakov O."/>
            <person name="Marletaz F."/>
            <person name="Cho S.-J."/>
            <person name="Edsinger-Gonzales E."/>
            <person name="Havlak P."/>
            <person name="Kuo D.-H."/>
            <person name="Larsson T."/>
            <person name="Lv J."/>
            <person name="Arendt D."/>
            <person name="Savage R."/>
            <person name="Osoegawa K."/>
            <person name="de Jong P."/>
            <person name="Lindberg D.R."/>
            <person name="Seaver E.C."/>
            <person name="Weisblat D.A."/>
            <person name="Putnam N.H."/>
            <person name="Grigoriev I.V."/>
            <person name="Rokhsar D.S."/>
        </authorList>
    </citation>
    <scope>NUCLEOTIDE SEQUENCE</scope>
    <source>
        <strain evidence="7">I ESC-2004</strain>
    </source>
</reference>
<dbReference type="FunCoup" id="R7TS92">
    <property type="interactions" value="602"/>
</dbReference>
<keyword evidence="2" id="KW-0689">Ribosomal protein</keyword>
<keyword evidence="3" id="KW-0687">Ribonucleoprotein</keyword>
<evidence type="ECO:0000259" key="4">
    <source>
        <dbReference type="Pfam" id="PF00177"/>
    </source>
</evidence>
<gene>
    <name evidence="5" type="ORF">CAPTEDRAFT_150941</name>
</gene>
<dbReference type="EMBL" id="AMQN01011293">
    <property type="status" value="NOT_ANNOTATED_CDS"/>
    <property type="molecule type" value="Genomic_DNA"/>
</dbReference>
<evidence type="ECO:0000256" key="1">
    <source>
        <dbReference type="ARBA" id="ARBA00007151"/>
    </source>
</evidence>
<dbReference type="GO" id="GO:1990904">
    <property type="term" value="C:ribonucleoprotein complex"/>
    <property type="evidence" value="ECO:0007669"/>
    <property type="project" value="UniProtKB-KW"/>
</dbReference>
<dbReference type="EnsemblMetazoa" id="CapteT150941">
    <property type="protein sequence ID" value="CapteP150941"/>
    <property type="gene ID" value="CapteG150941"/>
</dbReference>
<dbReference type="STRING" id="283909.R7TS92"/>
<evidence type="ECO:0000256" key="2">
    <source>
        <dbReference type="ARBA" id="ARBA00022980"/>
    </source>
</evidence>
<dbReference type="Proteomes" id="UP000014760">
    <property type="component" value="Unassembled WGS sequence"/>
</dbReference>
<dbReference type="Pfam" id="PF00177">
    <property type="entry name" value="Ribosomal_S7"/>
    <property type="match status" value="1"/>
</dbReference>
<dbReference type="OrthoDB" id="9972728at2759"/>
<dbReference type="HOGENOM" id="CLU_072226_0_1_1"/>
<comment type="similarity">
    <text evidence="1">Belongs to the universal ribosomal protein uS7 family.</text>
</comment>